<keyword evidence="7 10" id="KW-0408">Iron</keyword>
<dbReference type="PANTHER" id="PTHR47943">
    <property type="entry name" value="CYTOCHROME P450 93A3-LIKE"/>
    <property type="match status" value="1"/>
</dbReference>
<dbReference type="GO" id="GO:0016705">
    <property type="term" value="F:oxidoreductase activity, acting on paired donors, with incorporation or reduction of molecular oxygen"/>
    <property type="evidence" value="ECO:0007669"/>
    <property type="project" value="InterPro"/>
</dbReference>
<name>A0A2P5AKP4_PARAD</name>
<keyword evidence="5 10" id="KW-0479">Metal-binding</keyword>
<gene>
    <name evidence="12" type="ORF">PanWU01x14_322810</name>
</gene>
<evidence type="ECO:0000256" key="1">
    <source>
        <dbReference type="ARBA" id="ARBA00001971"/>
    </source>
</evidence>
<accession>A0A2P5AKP4</accession>
<dbReference type="PRINTS" id="PR00385">
    <property type="entry name" value="P450"/>
</dbReference>
<proteinExistence type="inferred from homology"/>
<evidence type="ECO:0000256" key="2">
    <source>
        <dbReference type="ARBA" id="ARBA00004370"/>
    </source>
</evidence>
<dbReference type="PANTHER" id="PTHR47943:SF9">
    <property type="entry name" value="CYTOCHROME P450"/>
    <property type="match status" value="1"/>
</dbReference>
<dbReference type="InterPro" id="IPR017972">
    <property type="entry name" value="Cyt_P450_CS"/>
</dbReference>
<keyword evidence="9" id="KW-0472">Membrane</keyword>
<evidence type="ECO:0000313" key="12">
    <source>
        <dbReference type="EMBL" id="PON37118.1"/>
    </source>
</evidence>
<keyword evidence="6 11" id="KW-0560">Oxidoreductase</keyword>
<dbReference type="SUPFAM" id="SSF48264">
    <property type="entry name" value="Cytochrome P450"/>
    <property type="match status" value="1"/>
</dbReference>
<evidence type="ECO:0000256" key="6">
    <source>
        <dbReference type="ARBA" id="ARBA00023002"/>
    </source>
</evidence>
<evidence type="ECO:0000256" key="4">
    <source>
        <dbReference type="ARBA" id="ARBA00022617"/>
    </source>
</evidence>
<dbReference type="Pfam" id="PF00067">
    <property type="entry name" value="p450"/>
    <property type="match status" value="1"/>
</dbReference>
<keyword evidence="4 10" id="KW-0349">Heme</keyword>
<dbReference type="EMBL" id="JXTB01000541">
    <property type="protein sequence ID" value="PON37118.1"/>
    <property type="molecule type" value="Genomic_DNA"/>
</dbReference>
<dbReference type="GO" id="GO:0016020">
    <property type="term" value="C:membrane"/>
    <property type="evidence" value="ECO:0007669"/>
    <property type="project" value="UniProtKB-SubCell"/>
</dbReference>
<dbReference type="GO" id="GO:0004497">
    <property type="term" value="F:monooxygenase activity"/>
    <property type="evidence" value="ECO:0007669"/>
    <property type="project" value="UniProtKB-KW"/>
</dbReference>
<dbReference type="Proteomes" id="UP000237105">
    <property type="component" value="Unassembled WGS sequence"/>
</dbReference>
<comment type="similarity">
    <text evidence="3 11">Belongs to the cytochrome P450 family.</text>
</comment>
<evidence type="ECO:0000256" key="7">
    <source>
        <dbReference type="ARBA" id="ARBA00023004"/>
    </source>
</evidence>
<keyword evidence="8 11" id="KW-0503">Monooxygenase</keyword>
<comment type="cofactor">
    <cofactor evidence="1 10">
        <name>heme</name>
        <dbReference type="ChEBI" id="CHEBI:30413"/>
    </cofactor>
</comment>
<evidence type="ECO:0000256" key="3">
    <source>
        <dbReference type="ARBA" id="ARBA00010617"/>
    </source>
</evidence>
<dbReference type="InterPro" id="IPR001128">
    <property type="entry name" value="Cyt_P450"/>
</dbReference>
<reference evidence="13" key="1">
    <citation type="submission" date="2016-06" db="EMBL/GenBank/DDBJ databases">
        <title>Parallel loss of symbiosis genes in relatives of nitrogen-fixing non-legume Parasponia.</title>
        <authorList>
            <person name="Van Velzen R."/>
            <person name="Holmer R."/>
            <person name="Bu F."/>
            <person name="Rutten L."/>
            <person name="Van Zeijl A."/>
            <person name="Liu W."/>
            <person name="Santuari L."/>
            <person name="Cao Q."/>
            <person name="Sharma T."/>
            <person name="Shen D."/>
            <person name="Roswanjaya Y."/>
            <person name="Wardhani T."/>
            <person name="Kalhor M.S."/>
            <person name="Jansen J."/>
            <person name="Van den Hoogen J."/>
            <person name="Gungor B."/>
            <person name="Hartog M."/>
            <person name="Hontelez J."/>
            <person name="Verver J."/>
            <person name="Yang W.-C."/>
            <person name="Schijlen E."/>
            <person name="Repin R."/>
            <person name="Schilthuizen M."/>
            <person name="Schranz E."/>
            <person name="Heidstra R."/>
            <person name="Miyata K."/>
            <person name="Fedorova E."/>
            <person name="Kohlen W."/>
            <person name="Bisseling T."/>
            <person name="Smit S."/>
            <person name="Geurts R."/>
        </authorList>
    </citation>
    <scope>NUCLEOTIDE SEQUENCE [LARGE SCALE GENOMIC DNA]</scope>
    <source>
        <strain evidence="13">cv. WU1-14</strain>
    </source>
</reference>
<dbReference type="AlphaFoldDB" id="A0A2P5AKP4"/>
<feature type="binding site" description="axial binding residue" evidence="10">
    <location>
        <position position="226"/>
    </location>
    <ligand>
        <name>heme</name>
        <dbReference type="ChEBI" id="CHEBI:30413"/>
    </ligand>
    <ligandPart>
        <name>Fe</name>
        <dbReference type="ChEBI" id="CHEBI:18248"/>
    </ligandPart>
</feature>
<evidence type="ECO:0000256" key="10">
    <source>
        <dbReference type="PIRSR" id="PIRSR602401-1"/>
    </source>
</evidence>
<sequence>LKSRQRLTRRLKKVRKGIDQLMEDILEEHEQNMQQQGEHDSIQDFVDVLLSLKKEHDINPKSDDRHKVFTIERDNIKAILLDLLGGAFDTASTTISWTFSELLRNPRVMKNVQAELESVVGTGKMVEEKDLGKLKYLDMVIKETFRLHPVGPLLAPRESTEDIIVEGHYIPKKTRILVNVWAIGRDPNVWSKNAEEFYPERFISKNVDVRGHDFELLPFGSGRRGCPGIQLGLVTVQIVLSQLLHCFNWELPSGVEGKDIDMTESFGLAVGRAHGELPVKPTYRLLH</sequence>
<evidence type="ECO:0000256" key="8">
    <source>
        <dbReference type="ARBA" id="ARBA00023033"/>
    </source>
</evidence>
<dbReference type="PRINTS" id="PR00463">
    <property type="entry name" value="EP450I"/>
</dbReference>
<dbReference type="GO" id="GO:0005506">
    <property type="term" value="F:iron ion binding"/>
    <property type="evidence" value="ECO:0007669"/>
    <property type="project" value="InterPro"/>
</dbReference>
<dbReference type="GO" id="GO:0020037">
    <property type="term" value="F:heme binding"/>
    <property type="evidence" value="ECO:0007669"/>
    <property type="project" value="InterPro"/>
</dbReference>
<dbReference type="OrthoDB" id="1191768at2759"/>
<dbReference type="STRING" id="3476.A0A2P5AKP4"/>
<keyword evidence="13" id="KW-1185">Reference proteome</keyword>
<feature type="non-terminal residue" evidence="12">
    <location>
        <position position="1"/>
    </location>
</feature>
<evidence type="ECO:0000256" key="11">
    <source>
        <dbReference type="RuleBase" id="RU000461"/>
    </source>
</evidence>
<dbReference type="InterPro" id="IPR036396">
    <property type="entry name" value="Cyt_P450_sf"/>
</dbReference>
<evidence type="ECO:0000256" key="5">
    <source>
        <dbReference type="ARBA" id="ARBA00022723"/>
    </source>
</evidence>
<dbReference type="Gene3D" id="1.10.630.10">
    <property type="entry name" value="Cytochrome P450"/>
    <property type="match status" value="1"/>
</dbReference>
<dbReference type="FunFam" id="1.10.630.10:FF:000126">
    <property type="entry name" value="Predicted protein"/>
    <property type="match status" value="1"/>
</dbReference>
<comment type="caution">
    <text evidence="12">The sequence shown here is derived from an EMBL/GenBank/DDBJ whole genome shotgun (WGS) entry which is preliminary data.</text>
</comment>
<evidence type="ECO:0000256" key="9">
    <source>
        <dbReference type="ARBA" id="ARBA00023136"/>
    </source>
</evidence>
<comment type="subcellular location">
    <subcellularLocation>
        <location evidence="2">Membrane</location>
    </subcellularLocation>
</comment>
<dbReference type="InterPro" id="IPR002401">
    <property type="entry name" value="Cyt_P450_E_grp-I"/>
</dbReference>
<protein>
    <submittedName>
        <fullName evidence="12">Cytochrome P450, E-class, group I</fullName>
    </submittedName>
</protein>
<organism evidence="12 13">
    <name type="scientific">Parasponia andersonii</name>
    <name type="common">Sponia andersonii</name>
    <dbReference type="NCBI Taxonomy" id="3476"/>
    <lineage>
        <taxon>Eukaryota</taxon>
        <taxon>Viridiplantae</taxon>
        <taxon>Streptophyta</taxon>
        <taxon>Embryophyta</taxon>
        <taxon>Tracheophyta</taxon>
        <taxon>Spermatophyta</taxon>
        <taxon>Magnoliopsida</taxon>
        <taxon>eudicotyledons</taxon>
        <taxon>Gunneridae</taxon>
        <taxon>Pentapetalae</taxon>
        <taxon>rosids</taxon>
        <taxon>fabids</taxon>
        <taxon>Rosales</taxon>
        <taxon>Cannabaceae</taxon>
        <taxon>Parasponia</taxon>
    </lineage>
</organism>
<evidence type="ECO:0000313" key="13">
    <source>
        <dbReference type="Proteomes" id="UP000237105"/>
    </source>
</evidence>
<dbReference type="PROSITE" id="PS00086">
    <property type="entry name" value="CYTOCHROME_P450"/>
    <property type="match status" value="1"/>
</dbReference>